<evidence type="ECO:0000313" key="3">
    <source>
        <dbReference type="Proteomes" id="UP000324705"/>
    </source>
</evidence>
<evidence type="ECO:0000313" key="2">
    <source>
        <dbReference type="EMBL" id="VAH08082.1"/>
    </source>
</evidence>
<feature type="compositionally biased region" description="Basic and acidic residues" evidence="1">
    <location>
        <begin position="16"/>
        <end position="34"/>
    </location>
</feature>
<proteinExistence type="predicted"/>
<dbReference type="Gramene" id="TRITD1Av1G176020.5">
    <property type="protein sequence ID" value="TRITD1Av1G176020.5"/>
    <property type="gene ID" value="TRITD1Av1G176020"/>
</dbReference>
<protein>
    <submittedName>
        <fullName evidence="2">Uncharacterized protein</fullName>
    </submittedName>
</protein>
<organism evidence="2 3">
    <name type="scientific">Triticum turgidum subsp. durum</name>
    <name type="common">Durum wheat</name>
    <name type="synonym">Triticum durum</name>
    <dbReference type="NCBI Taxonomy" id="4567"/>
    <lineage>
        <taxon>Eukaryota</taxon>
        <taxon>Viridiplantae</taxon>
        <taxon>Streptophyta</taxon>
        <taxon>Embryophyta</taxon>
        <taxon>Tracheophyta</taxon>
        <taxon>Spermatophyta</taxon>
        <taxon>Magnoliopsida</taxon>
        <taxon>Liliopsida</taxon>
        <taxon>Poales</taxon>
        <taxon>Poaceae</taxon>
        <taxon>BOP clade</taxon>
        <taxon>Pooideae</taxon>
        <taxon>Triticodae</taxon>
        <taxon>Triticeae</taxon>
        <taxon>Triticinae</taxon>
        <taxon>Triticum</taxon>
    </lineage>
</organism>
<reference evidence="2 3" key="1">
    <citation type="submission" date="2017-09" db="EMBL/GenBank/DDBJ databases">
        <authorList>
            <consortium name="International Durum Wheat Genome Sequencing Consortium (IDWGSC)"/>
            <person name="Milanesi L."/>
        </authorList>
    </citation>
    <scope>NUCLEOTIDE SEQUENCE [LARGE SCALE GENOMIC DNA]</scope>
    <source>
        <strain evidence="3">cv. Svevo</strain>
    </source>
</reference>
<name>A0A9R0QCZ1_TRITD</name>
<feature type="region of interest" description="Disordered" evidence="1">
    <location>
        <begin position="1"/>
        <end position="42"/>
    </location>
</feature>
<dbReference type="AlphaFoldDB" id="A0A9R0QCZ1"/>
<dbReference type="Proteomes" id="UP000324705">
    <property type="component" value="Chromosome 1A"/>
</dbReference>
<gene>
    <name evidence="2" type="ORF">TRITD_1Av1G176020</name>
</gene>
<dbReference type="EMBL" id="LT934111">
    <property type="protein sequence ID" value="VAH08082.1"/>
    <property type="molecule type" value="Genomic_DNA"/>
</dbReference>
<keyword evidence="3" id="KW-1185">Reference proteome</keyword>
<evidence type="ECO:0000256" key="1">
    <source>
        <dbReference type="SAM" id="MobiDB-lite"/>
    </source>
</evidence>
<accession>A0A9R0QCZ1</accession>
<sequence>MHPFVLSDYENYYPKGKKEAPKGDGSNKDSKQESDTDGQWNFQDGTFKQLQNFLGPLLLLGLMFSSLSSSSSDQKEVVFIPFQPNWPSSVFNRSLICLL</sequence>